<reference evidence="5 6" key="1">
    <citation type="journal article" date="2014" name="Nat. Commun.">
        <title>Klebsormidium flaccidum genome reveals primary factors for plant terrestrial adaptation.</title>
        <authorList>
            <person name="Hori K."/>
            <person name="Maruyama F."/>
            <person name="Fujisawa T."/>
            <person name="Togashi T."/>
            <person name="Yamamoto N."/>
            <person name="Seo M."/>
            <person name="Sato S."/>
            <person name="Yamada T."/>
            <person name="Mori H."/>
            <person name="Tajima N."/>
            <person name="Moriyama T."/>
            <person name="Ikeuchi M."/>
            <person name="Watanabe M."/>
            <person name="Wada H."/>
            <person name="Kobayashi K."/>
            <person name="Saito M."/>
            <person name="Masuda T."/>
            <person name="Sasaki-Sekimoto Y."/>
            <person name="Mashiguchi K."/>
            <person name="Awai K."/>
            <person name="Shimojima M."/>
            <person name="Masuda S."/>
            <person name="Iwai M."/>
            <person name="Nobusawa T."/>
            <person name="Narise T."/>
            <person name="Kondo S."/>
            <person name="Saito H."/>
            <person name="Sato R."/>
            <person name="Murakawa M."/>
            <person name="Ihara Y."/>
            <person name="Oshima-Yamada Y."/>
            <person name="Ohtaka K."/>
            <person name="Satoh M."/>
            <person name="Sonobe K."/>
            <person name="Ishii M."/>
            <person name="Ohtani R."/>
            <person name="Kanamori-Sato M."/>
            <person name="Honoki R."/>
            <person name="Miyazaki D."/>
            <person name="Mochizuki H."/>
            <person name="Umetsu J."/>
            <person name="Higashi K."/>
            <person name="Shibata D."/>
            <person name="Kamiya Y."/>
            <person name="Sato N."/>
            <person name="Nakamura Y."/>
            <person name="Tabata S."/>
            <person name="Ida S."/>
            <person name="Kurokawa K."/>
            <person name="Ohta H."/>
        </authorList>
    </citation>
    <scope>NUCLEOTIDE SEQUENCE [LARGE SCALE GENOMIC DNA]</scope>
    <source>
        <strain evidence="5 6">NIES-2285</strain>
    </source>
</reference>
<dbReference type="GO" id="GO:0005634">
    <property type="term" value="C:nucleus"/>
    <property type="evidence" value="ECO:0007669"/>
    <property type="project" value="UniProtKB-ARBA"/>
</dbReference>
<comment type="similarity">
    <text evidence="1">Belongs to the proteasome subunit p55 family.</text>
</comment>
<dbReference type="InterPro" id="IPR036390">
    <property type="entry name" value="WH_DNA-bd_sf"/>
</dbReference>
<dbReference type="InterPro" id="IPR040134">
    <property type="entry name" value="PSMD12/CSN4"/>
</dbReference>
<evidence type="ECO:0000256" key="2">
    <source>
        <dbReference type="ARBA" id="ARBA00022942"/>
    </source>
</evidence>
<evidence type="ECO:0000313" key="6">
    <source>
        <dbReference type="Proteomes" id="UP000054558"/>
    </source>
</evidence>
<evidence type="ECO:0000313" key="5">
    <source>
        <dbReference type="EMBL" id="GAQ80284.1"/>
    </source>
</evidence>
<keyword evidence="2 5" id="KW-0647">Proteasome</keyword>
<dbReference type="InterPro" id="IPR000717">
    <property type="entry name" value="PCI_dom"/>
</dbReference>
<sequence length="476" mass="54579">MEDDASKKEGSGKAKAINYDELDENIQTHKTQALKHNKLSDAVESLLNIEKQMRLAADITGTKKVVAGILEACFEAGDWKGLNEQIVLLSKRRAQLKQAVVEMVQKAMAYIDKAPDVETQIELIKTLNTVTAGKIYVEIQRARLTKRLAKIKELQGKIDEAAEIMQEVAVETFGAMARTEKLAFILEQVRLCLDRKDFVRAQILAKKINPRVFTADPAKEKKEKPMDPEQVMEAAPADIPSLLDLKVLFYELMIRYYRHGREYLEICRAYQNIYDTPSVRDDPLKWQPVMKKIVWYLCLAPHDPMQRSLMQATHDDKKLLELPKYKALLKQFITLEVVRWKSLSDLYRPAMESEPDIFGGEWGKKSLEDLKQRIVEHNILVISKYYARVTLKRLSELLDLPTEETEKYLADMVTTKALVAKVDRPAGIINFQARQDSHEVLNTWAVSIEKLLELVEKSCHQIHKEAMLHKVALPVS</sequence>
<dbReference type="Pfam" id="PF22241">
    <property type="entry name" value="PSMD12-CSN4_N"/>
    <property type="match status" value="2"/>
</dbReference>
<evidence type="ECO:0000259" key="4">
    <source>
        <dbReference type="PROSITE" id="PS50250"/>
    </source>
</evidence>
<dbReference type="EMBL" id="DF236999">
    <property type="protein sequence ID" value="GAQ80284.1"/>
    <property type="molecule type" value="Genomic_DNA"/>
</dbReference>
<dbReference type="OrthoDB" id="268763at2759"/>
<dbReference type="Pfam" id="PF01399">
    <property type="entry name" value="PCI"/>
    <property type="match status" value="1"/>
</dbReference>
<evidence type="ECO:0000256" key="3">
    <source>
        <dbReference type="ARBA" id="ARBA00064920"/>
    </source>
</evidence>
<organism evidence="5 6">
    <name type="scientific">Klebsormidium nitens</name>
    <name type="common">Green alga</name>
    <name type="synonym">Ulothrix nitens</name>
    <dbReference type="NCBI Taxonomy" id="105231"/>
    <lineage>
        <taxon>Eukaryota</taxon>
        <taxon>Viridiplantae</taxon>
        <taxon>Streptophyta</taxon>
        <taxon>Klebsormidiophyceae</taxon>
        <taxon>Klebsormidiales</taxon>
        <taxon>Klebsormidiaceae</taxon>
        <taxon>Klebsormidium</taxon>
    </lineage>
</organism>
<dbReference type="OMA" id="AENEMFK"/>
<dbReference type="Proteomes" id="UP000054558">
    <property type="component" value="Unassembled WGS sequence"/>
</dbReference>
<dbReference type="InterPro" id="IPR036388">
    <property type="entry name" value="WH-like_DNA-bd_sf"/>
</dbReference>
<dbReference type="AlphaFoldDB" id="A0A1Y1HNR3"/>
<dbReference type="SMART" id="SM00088">
    <property type="entry name" value="PINT"/>
    <property type="match status" value="1"/>
</dbReference>
<dbReference type="FunFam" id="1.10.10.10:FF:000070">
    <property type="entry name" value="26S proteasome non-ATPase regulatory subunit 12"/>
    <property type="match status" value="1"/>
</dbReference>
<dbReference type="STRING" id="105231.A0A1Y1HNR3"/>
<dbReference type="SUPFAM" id="SSF46785">
    <property type="entry name" value="Winged helix' DNA-binding domain"/>
    <property type="match status" value="1"/>
</dbReference>
<dbReference type="PROSITE" id="PS50250">
    <property type="entry name" value="PCI"/>
    <property type="match status" value="1"/>
</dbReference>
<name>A0A1Y1HNR3_KLENI</name>
<dbReference type="PANTHER" id="PTHR10855:SF1">
    <property type="entry name" value="26S PROTEASOME NON-ATPASE REGULATORY SUBUNIT 12"/>
    <property type="match status" value="1"/>
</dbReference>
<dbReference type="GO" id="GO:0005737">
    <property type="term" value="C:cytoplasm"/>
    <property type="evidence" value="ECO:0000318"/>
    <property type="project" value="GO_Central"/>
</dbReference>
<comment type="subunit">
    <text evidence="3">Component of the 19S regulatory particle (RP/PA700) lid subcomplex of the 26S proteasome. The 26S proteasome is composed of a core protease (CP), known as the 20S proteasome, capped at one or both ends by the 19S regulatory particle (RP/PA700). The RP/PA700 complex is composed of at least 17 different subunits in two subcomplexes, the base and the lid, which form the portions proximal and distal to the 20S proteolytic core, respectively.</text>
</comment>
<dbReference type="Pfam" id="PF18098">
    <property type="entry name" value="RPN5_C"/>
    <property type="match status" value="1"/>
</dbReference>
<dbReference type="GO" id="GO:0008541">
    <property type="term" value="C:proteasome regulatory particle, lid subcomplex"/>
    <property type="evidence" value="ECO:0000318"/>
    <property type="project" value="GO_Central"/>
</dbReference>
<dbReference type="Gene3D" id="1.10.10.10">
    <property type="entry name" value="Winged helix-like DNA-binding domain superfamily/Winged helix DNA-binding domain"/>
    <property type="match status" value="1"/>
</dbReference>
<gene>
    <name evidence="5" type="ORF">KFL_000500370</name>
</gene>
<dbReference type="InterPro" id="IPR040896">
    <property type="entry name" value="RPN5_C"/>
</dbReference>
<keyword evidence="6" id="KW-1185">Reference proteome</keyword>
<dbReference type="InterPro" id="IPR054559">
    <property type="entry name" value="PSMD12-CSN4-like_N"/>
</dbReference>
<dbReference type="PANTHER" id="PTHR10855">
    <property type="entry name" value="26S PROTEASOME NON-ATPASE REGULATORY SUBUNIT 12/COP9 SIGNALOSOME COMPLEX SUBUNIT 4"/>
    <property type="match status" value="1"/>
</dbReference>
<accession>A0A1Y1HNR3</accession>
<protein>
    <submittedName>
        <fullName evidence="5">26S proteasome regulatory subunit</fullName>
    </submittedName>
</protein>
<proteinExistence type="inferred from homology"/>
<feature type="domain" description="PCI" evidence="4">
    <location>
        <begin position="265"/>
        <end position="436"/>
    </location>
</feature>
<evidence type="ECO:0000256" key="1">
    <source>
        <dbReference type="ARBA" id="ARBA00006397"/>
    </source>
</evidence>